<dbReference type="PATRIC" id="fig|768706.3.peg.3340"/>
<sequence>MSNKKTDKSRTHAANLDDNRLNSDNDKKKGPTNTTNNPKERYE</sequence>
<dbReference type="RefSeq" id="WP_014185621.1">
    <property type="nucleotide sequence ID" value="NC_016584.1"/>
</dbReference>
<dbReference type="EMBL" id="CP003108">
    <property type="protein sequence ID" value="AET68813.1"/>
    <property type="molecule type" value="Genomic_DNA"/>
</dbReference>
<protein>
    <submittedName>
        <fullName evidence="2">Uncharacterized protein</fullName>
    </submittedName>
</protein>
<reference evidence="3" key="1">
    <citation type="submission" date="2011-11" db="EMBL/GenBank/DDBJ databases">
        <title>Complete sequence of Desulfosporosinus orientis DSM 765.</title>
        <authorList>
            <person name="Lucas S."/>
            <person name="Han J."/>
            <person name="Lapidus A."/>
            <person name="Cheng J.-F."/>
            <person name="Goodwin L."/>
            <person name="Pitluck S."/>
            <person name="Peters L."/>
            <person name="Ovchinnikova G."/>
            <person name="Teshima H."/>
            <person name="Detter J.C."/>
            <person name="Han C."/>
            <person name="Tapia R."/>
            <person name="Land M."/>
            <person name="Hauser L."/>
            <person name="Kyrpides N."/>
            <person name="Ivanova N."/>
            <person name="Pagani I."/>
            <person name="Pester M."/>
            <person name="Spring S."/>
            <person name="Ollivier B."/>
            <person name="Rattei T."/>
            <person name="Klenk H.-P."/>
            <person name="Wagner M."/>
            <person name="Loy A."/>
            <person name="Woyke T."/>
        </authorList>
    </citation>
    <scope>NUCLEOTIDE SEQUENCE [LARGE SCALE GENOMIC DNA]</scope>
    <source>
        <strain evidence="3">ATCC 19365 / DSM 765 / NCIMB 8382 / VKM B-1628</strain>
    </source>
</reference>
<evidence type="ECO:0000313" key="2">
    <source>
        <dbReference type="EMBL" id="AET68813.1"/>
    </source>
</evidence>
<feature type="compositionally biased region" description="Basic and acidic residues" evidence="1">
    <location>
        <begin position="1"/>
        <end position="29"/>
    </location>
</feature>
<dbReference type="HOGENOM" id="CLU_3250589_0_0_9"/>
<keyword evidence="3" id="KW-1185">Reference proteome</keyword>
<name>G7WBQ5_DESOD</name>
<gene>
    <name evidence="2" type="ordered locus">Desor_3314</name>
</gene>
<proteinExistence type="predicted"/>
<accession>G7WBQ5</accession>
<evidence type="ECO:0000256" key="1">
    <source>
        <dbReference type="SAM" id="MobiDB-lite"/>
    </source>
</evidence>
<dbReference type="Proteomes" id="UP000006346">
    <property type="component" value="Chromosome"/>
</dbReference>
<organism evidence="2 3">
    <name type="scientific">Desulfosporosinus orientis (strain ATCC 19365 / DSM 765 / NCIMB 8382 / VKM B-1628 / Singapore I)</name>
    <name type="common">Desulfotomaculum orientis</name>
    <dbReference type="NCBI Taxonomy" id="768706"/>
    <lineage>
        <taxon>Bacteria</taxon>
        <taxon>Bacillati</taxon>
        <taxon>Bacillota</taxon>
        <taxon>Clostridia</taxon>
        <taxon>Eubacteriales</taxon>
        <taxon>Desulfitobacteriaceae</taxon>
        <taxon>Desulfosporosinus</taxon>
    </lineage>
</organism>
<reference evidence="2 3" key="2">
    <citation type="journal article" date="2012" name="J. Bacteriol.">
        <title>Complete genome sequences of Desulfosporosinus orientis DSM765T, Desulfosporosinus youngiae DSM17734T, Desulfosporosinus meridiei DSM13257T, and Desulfosporosinus acidiphilus DSM22704T.</title>
        <authorList>
            <person name="Pester M."/>
            <person name="Brambilla E."/>
            <person name="Alazard D."/>
            <person name="Rattei T."/>
            <person name="Weinmaier T."/>
            <person name="Han J."/>
            <person name="Lucas S."/>
            <person name="Lapidus A."/>
            <person name="Cheng J.F."/>
            <person name="Goodwin L."/>
            <person name="Pitluck S."/>
            <person name="Peters L."/>
            <person name="Ovchinnikova G."/>
            <person name="Teshima H."/>
            <person name="Detter J.C."/>
            <person name="Han C.S."/>
            <person name="Tapia R."/>
            <person name="Land M.L."/>
            <person name="Hauser L."/>
            <person name="Kyrpides N.C."/>
            <person name="Ivanova N.N."/>
            <person name="Pagani I."/>
            <person name="Huntmann M."/>
            <person name="Wei C.L."/>
            <person name="Davenport K.W."/>
            <person name="Daligault H."/>
            <person name="Chain P.S."/>
            <person name="Chen A."/>
            <person name="Mavromatis K."/>
            <person name="Markowitz V."/>
            <person name="Szeto E."/>
            <person name="Mikhailova N."/>
            <person name="Pati A."/>
            <person name="Wagner M."/>
            <person name="Woyke T."/>
            <person name="Ollivier B."/>
            <person name="Klenk H.P."/>
            <person name="Spring S."/>
            <person name="Loy A."/>
        </authorList>
    </citation>
    <scope>NUCLEOTIDE SEQUENCE [LARGE SCALE GENOMIC DNA]</scope>
    <source>
        <strain evidence="3">ATCC 19365 / DSM 765 / NCIMB 8382 / VKM B-1628</strain>
    </source>
</reference>
<dbReference type="KEGG" id="dor:Desor_3314"/>
<evidence type="ECO:0000313" key="3">
    <source>
        <dbReference type="Proteomes" id="UP000006346"/>
    </source>
</evidence>
<feature type="region of interest" description="Disordered" evidence="1">
    <location>
        <begin position="1"/>
        <end position="43"/>
    </location>
</feature>
<dbReference type="AlphaFoldDB" id="G7WBQ5"/>